<dbReference type="KEGG" id="nmo:Nmlp_2197"/>
<evidence type="ECO:0000256" key="3">
    <source>
        <dbReference type="ARBA" id="ARBA00022679"/>
    </source>
</evidence>
<dbReference type="InterPro" id="IPR005467">
    <property type="entry name" value="His_kinase_dom"/>
</dbReference>
<feature type="transmembrane region" description="Helical" evidence="7">
    <location>
        <begin position="77"/>
        <end position="97"/>
    </location>
</feature>
<dbReference type="GO" id="GO:0004673">
    <property type="term" value="F:protein histidine kinase activity"/>
    <property type="evidence" value="ECO:0007669"/>
    <property type="project" value="UniProtKB-EC"/>
</dbReference>
<evidence type="ECO:0000256" key="1">
    <source>
        <dbReference type="ARBA" id="ARBA00000085"/>
    </source>
</evidence>
<dbReference type="SMART" id="SM00387">
    <property type="entry name" value="HATPase_c"/>
    <property type="match status" value="1"/>
</dbReference>
<dbReference type="InterPro" id="IPR004358">
    <property type="entry name" value="Sig_transdc_His_kin-like_C"/>
</dbReference>
<dbReference type="GeneID" id="14652830"/>
<keyword evidence="10" id="KW-1185">Reference proteome</keyword>
<dbReference type="EMBL" id="HF582854">
    <property type="protein sequence ID" value="CCQ36372.1"/>
    <property type="molecule type" value="Genomic_DNA"/>
</dbReference>
<evidence type="ECO:0000256" key="4">
    <source>
        <dbReference type="ARBA" id="ARBA00022741"/>
    </source>
</evidence>
<dbReference type="Gene3D" id="3.30.565.10">
    <property type="entry name" value="Histidine kinase-like ATPase, C-terminal domain"/>
    <property type="match status" value="1"/>
</dbReference>
<dbReference type="InterPro" id="IPR003594">
    <property type="entry name" value="HATPase_dom"/>
</dbReference>
<dbReference type="EC" id="2.7.13.3" evidence="2"/>
<sequence>MSETAHRRSLGLLLGSVGIVFAASGLTLWFAWIRPRTADLNQAVFGIVVHVVFGYIVVMSAIVLLRSDPPAMEYRLATKWCLGGAAFTGALVLWGAIPELTSGAIALDTLREFVVVGSAGAAAGVLVGLHRGRAARNRRLADRTADREETLVFLLRLLEHDIRNHMVAISNHADSIRPSTFDPSPTPAEAIGERTASIEQLLDTANVVLESETDGGEFERVDIGCVLREEIAVIRSDAPDVSIDADIGDDLHVESDRFVGEVFRNVLENAVVHNPPADLTVSVTATAADGAIEIEIADDGDGIPPDVRGRLFEPGVHDPDSSGDGIGLYLVGKLVDAYGGRVTVSDRSPTGTRFRFRFPSAPPDADGAR</sequence>
<dbReference type="Pfam" id="PF02518">
    <property type="entry name" value="HATPase_c"/>
    <property type="match status" value="1"/>
</dbReference>
<keyword evidence="3 9" id="KW-0808">Transferase</keyword>
<accession>M1XQJ6</accession>
<gene>
    <name evidence="9" type="ordered locus">Nmlp_2197</name>
</gene>
<organism evidence="9 10">
    <name type="scientific">Natronomonas moolapensis (strain DSM 18674 / CECT 7526 / JCM 14361 / 8.8.11)</name>
    <dbReference type="NCBI Taxonomy" id="268739"/>
    <lineage>
        <taxon>Archaea</taxon>
        <taxon>Methanobacteriati</taxon>
        <taxon>Methanobacteriota</taxon>
        <taxon>Stenosarchaea group</taxon>
        <taxon>Halobacteria</taxon>
        <taxon>Halobacteriales</taxon>
        <taxon>Natronomonadaceae</taxon>
        <taxon>Natronomonas</taxon>
    </lineage>
</organism>
<dbReference type="AlphaFoldDB" id="M1XQJ6"/>
<dbReference type="InterPro" id="IPR050980">
    <property type="entry name" value="2C_sensor_his_kinase"/>
</dbReference>
<feature type="transmembrane region" description="Helical" evidence="7">
    <location>
        <begin position="109"/>
        <end position="129"/>
    </location>
</feature>
<keyword evidence="7" id="KW-0472">Membrane</keyword>
<evidence type="ECO:0000256" key="7">
    <source>
        <dbReference type="SAM" id="Phobius"/>
    </source>
</evidence>
<evidence type="ECO:0000259" key="8">
    <source>
        <dbReference type="PROSITE" id="PS50109"/>
    </source>
</evidence>
<dbReference type="PANTHER" id="PTHR44936:SF10">
    <property type="entry name" value="SENSOR PROTEIN RSTB"/>
    <property type="match status" value="1"/>
</dbReference>
<dbReference type="GO" id="GO:0005524">
    <property type="term" value="F:ATP binding"/>
    <property type="evidence" value="ECO:0007669"/>
    <property type="project" value="UniProtKB-KW"/>
</dbReference>
<dbReference type="HOGENOM" id="CLU_000445_114_58_2"/>
<dbReference type="eggNOG" id="arCOG06219">
    <property type="taxonomic scope" value="Archaea"/>
</dbReference>
<dbReference type="PROSITE" id="PS50109">
    <property type="entry name" value="HIS_KIN"/>
    <property type="match status" value="1"/>
</dbReference>
<evidence type="ECO:0000256" key="6">
    <source>
        <dbReference type="ARBA" id="ARBA00022840"/>
    </source>
</evidence>
<reference evidence="9 10" key="1">
    <citation type="journal article" date="2013" name="Genome Announc.">
        <title>Genome of the haloarchaeon Natronomonas moolapensis, a neutrophilic member of a previously haloalkaliphilic genus.</title>
        <authorList>
            <person name="Dyall-Smith M.L."/>
            <person name="Pfeiffer F."/>
            <person name="Oberwinkler T."/>
            <person name="Klee K."/>
            <person name="Rampp M."/>
            <person name="Palm P."/>
            <person name="Gross K."/>
            <person name="Schuster S.C."/>
            <person name="Oesterhelt D."/>
        </authorList>
    </citation>
    <scope>NUCLEOTIDE SEQUENCE [LARGE SCALE GENOMIC DNA]</scope>
    <source>
        <strain evidence="10">DSM 18674 / JCM 14361 / 8.8.11</strain>
    </source>
</reference>
<dbReference type="PRINTS" id="PR00344">
    <property type="entry name" value="BCTRLSENSOR"/>
</dbReference>
<dbReference type="OrthoDB" id="3369at2157"/>
<keyword evidence="7" id="KW-1133">Transmembrane helix</keyword>
<evidence type="ECO:0000313" key="9">
    <source>
        <dbReference type="EMBL" id="CCQ36372.1"/>
    </source>
</evidence>
<dbReference type="PANTHER" id="PTHR44936">
    <property type="entry name" value="SENSOR PROTEIN CREC"/>
    <property type="match status" value="1"/>
</dbReference>
<evidence type="ECO:0000313" key="10">
    <source>
        <dbReference type="Proteomes" id="UP000011867"/>
    </source>
</evidence>
<keyword evidence="6" id="KW-0067">ATP-binding</keyword>
<dbReference type="STRING" id="268739.Nmlp_2197"/>
<feature type="transmembrane region" description="Helical" evidence="7">
    <location>
        <begin position="12"/>
        <end position="32"/>
    </location>
</feature>
<dbReference type="InterPro" id="IPR036890">
    <property type="entry name" value="HATPase_C_sf"/>
</dbReference>
<dbReference type="RefSeq" id="WP_015409173.1">
    <property type="nucleotide sequence ID" value="NC_020388.1"/>
</dbReference>
<comment type="catalytic activity">
    <reaction evidence="1">
        <text>ATP + protein L-histidine = ADP + protein N-phospho-L-histidine.</text>
        <dbReference type="EC" id="2.7.13.3"/>
    </reaction>
</comment>
<dbReference type="CDD" id="cd00075">
    <property type="entry name" value="HATPase"/>
    <property type="match status" value="1"/>
</dbReference>
<evidence type="ECO:0000256" key="2">
    <source>
        <dbReference type="ARBA" id="ARBA00012438"/>
    </source>
</evidence>
<feature type="transmembrane region" description="Helical" evidence="7">
    <location>
        <begin position="44"/>
        <end position="65"/>
    </location>
</feature>
<keyword evidence="4" id="KW-0547">Nucleotide-binding</keyword>
<feature type="domain" description="Histidine kinase" evidence="8">
    <location>
        <begin position="157"/>
        <end position="362"/>
    </location>
</feature>
<dbReference type="Proteomes" id="UP000011867">
    <property type="component" value="Chromosome"/>
</dbReference>
<proteinExistence type="predicted"/>
<evidence type="ECO:0000256" key="5">
    <source>
        <dbReference type="ARBA" id="ARBA00022777"/>
    </source>
</evidence>
<name>M1XQJ6_NATM8</name>
<keyword evidence="5 9" id="KW-0418">Kinase</keyword>
<dbReference type="SUPFAM" id="SSF55874">
    <property type="entry name" value="ATPase domain of HSP90 chaperone/DNA topoisomerase II/histidine kinase"/>
    <property type="match status" value="1"/>
</dbReference>
<protein>
    <recommendedName>
        <fullName evidence="2">histidine kinase</fullName>
        <ecNumber evidence="2">2.7.13.3</ecNumber>
    </recommendedName>
</protein>
<keyword evidence="7" id="KW-0812">Transmembrane</keyword>